<dbReference type="AlphaFoldDB" id="A0A2N3HQ95"/>
<dbReference type="RefSeq" id="WP_101263589.1">
    <property type="nucleotide sequence ID" value="NZ_MVDD01000033.1"/>
</dbReference>
<reference evidence="2 3" key="1">
    <citation type="journal article" date="2017" name="Front. Microbiol.">
        <title>Labilibaculum manganireducens gen. nov., sp. nov. and Labilibaculum filiforme sp. nov., Novel Bacteroidetes Isolated from Subsurface Sediments of the Baltic Sea.</title>
        <authorList>
            <person name="Vandieken V."/>
            <person name="Marshall I.P."/>
            <person name="Niemann H."/>
            <person name="Engelen B."/>
            <person name="Cypionka H."/>
        </authorList>
    </citation>
    <scope>NUCLEOTIDE SEQUENCE [LARGE SCALE GENOMIC DNA]</scope>
    <source>
        <strain evidence="2 3">59.16B</strain>
    </source>
</reference>
<proteinExistence type="predicted"/>
<protein>
    <recommendedName>
        <fullName evidence="4">Tetratricopeptide repeat protein</fullName>
    </recommendedName>
</protein>
<organism evidence="2 3">
    <name type="scientific">Labilibaculum filiforme</name>
    <dbReference type="NCBI Taxonomy" id="1940526"/>
    <lineage>
        <taxon>Bacteria</taxon>
        <taxon>Pseudomonadati</taxon>
        <taxon>Bacteroidota</taxon>
        <taxon>Bacteroidia</taxon>
        <taxon>Marinilabiliales</taxon>
        <taxon>Marinifilaceae</taxon>
        <taxon>Labilibaculum</taxon>
    </lineage>
</organism>
<name>A0A2N3HQ95_9BACT</name>
<gene>
    <name evidence="2" type="ORF">BZG02_20290</name>
</gene>
<comment type="caution">
    <text evidence="2">The sequence shown here is derived from an EMBL/GenBank/DDBJ whole genome shotgun (WGS) entry which is preliminary data.</text>
</comment>
<sequence length="352" mass="41053">MDHSLLQNWVRDSKKMDRNSYRELKSLIDQYPYFQTAHLLLLKNLHDNQSIRFKEELKNSALHIPDRRQLFLLIQDQIKIQLRTERREEIFDKTEIEELRKEEDQITKSADNINFPLEENLPVPLNKVEQADDLIQLSEDSQVIDSELAPKNNTLDEFEIELNSKDEILEFADTENKKSESETQIEKPSSDKRLRDSELLVAATEVYHIGFGGNLYTLTDEPKKKDAKSNKDENHSFSDWMTVVNKSDCKEDISDPVKEKSKKGIDLIDSFIQNEPRISRSIKVVEKQEDISLESLEDKDGFISETLASIYVKQKLFDKAIAVYDKLVLKNPEKNAYFASQIERIEKLKNSK</sequence>
<accession>A0A2N3HQ95</accession>
<evidence type="ECO:0000313" key="2">
    <source>
        <dbReference type="EMBL" id="PKQ60218.1"/>
    </source>
</evidence>
<keyword evidence="3" id="KW-1185">Reference proteome</keyword>
<evidence type="ECO:0000313" key="3">
    <source>
        <dbReference type="Proteomes" id="UP000233535"/>
    </source>
</evidence>
<dbReference type="Proteomes" id="UP000233535">
    <property type="component" value="Unassembled WGS sequence"/>
</dbReference>
<feature type="region of interest" description="Disordered" evidence="1">
    <location>
        <begin position="172"/>
        <end position="193"/>
    </location>
</feature>
<evidence type="ECO:0000256" key="1">
    <source>
        <dbReference type="SAM" id="MobiDB-lite"/>
    </source>
</evidence>
<dbReference type="EMBL" id="MVDD01000033">
    <property type="protein sequence ID" value="PKQ60218.1"/>
    <property type="molecule type" value="Genomic_DNA"/>
</dbReference>
<dbReference type="OrthoDB" id="594666at2"/>
<evidence type="ECO:0008006" key="4">
    <source>
        <dbReference type="Google" id="ProtNLM"/>
    </source>
</evidence>